<dbReference type="PANTHER" id="PTHR43498:SF1">
    <property type="entry name" value="COB--COM HETERODISULFIDE REDUCTASE IRON-SULFUR SUBUNIT A"/>
    <property type="match status" value="1"/>
</dbReference>
<keyword evidence="1" id="KW-0004">4Fe-4S</keyword>
<keyword evidence="7" id="KW-1185">Reference proteome</keyword>
<evidence type="ECO:0000313" key="6">
    <source>
        <dbReference type="EMBL" id="MDN5211733.1"/>
    </source>
</evidence>
<dbReference type="SUPFAM" id="SSF51905">
    <property type="entry name" value="FAD/NAD(P)-binding domain"/>
    <property type="match status" value="1"/>
</dbReference>
<reference evidence="6" key="1">
    <citation type="submission" date="2023-06" db="EMBL/GenBank/DDBJ databases">
        <title>Genomic of Agaribacillus aureum.</title>
        <authorList>
            <person name="Wang G."/>
        </authorList>
    </citation>
    <scope>NUCLEOTIDE SEQUENCE</scope>
    <source>
        <strain evidence="6">BMA12</strain>
    </source>
</reference>
<proteinExistence type="predicted"/>
<dbReference type="PROSITE" id="PS51257">
    <property type="entry name" value="PROKAR_LIPOPROTEIN"/>
    <property type="match status" value="1"/>
</dbReference>
<dbReference type="Pfam" id="PF12831">
    <property type="entry name" value="FAD_oxidored"/>
    <property type="match status" value="1"/>
</dbReference>
<gene>
    <name evidence="6" type="ORF">QQ020_06715</name>
</gene>
<dbReference type="InterPro" id="IPR036188">
    <property type="entry name" value="FAD/NAD-bd_sf"/>
</dbReference>
<keyword evidence="4" id="KW-0408">Iron</keyword>
<sequence>MKRFVIAFFTASLLTIYACENGTEKEGVYQADVIVYGGTSAAVIAAVQVAKSGKSVMVVSPDTHLGGLSSGGLGWTDTGDKEVIGGLAREFYHRIFLHYEKESSWKWQPREAYGNRGQGTPAIDGDARTMWIFEPHAAEQVFEDFVAEHEVKVFRDEWLDREAGLAKEGTKIVSIRTLSGKIFEGKVFIDATYEGDLMASAGVDYRVGREANSVYGEEWNGIQVGILHHDHHFKSDIDPYVVEGDSSSGLLPYISPEDPGKRGDGDHRMQAYCFRMCLTDNPENRVPFSKPEGYDPAMYQLLARVLKTGRDDIFHKFDAIPNRKTDTNNHGPFSTDFIGMNYEYPEGSYELRKKIIAEHEAYQKGLMYFLANDPQVPADIRNEMQKWGLAKDEFTDNGNWPHQIYVREARRMIGEHVLTENDVLGKRKVPKPIGMGSYTMDSHNVQRYVKPDRFVQNEGDIGVKPKEPYNIAYGSIVPLIDQCTNLLVPVCLSSSHIAFGSVRMEPVFMILGQSAATAAVQAITQNQAVQDIDYGQLKQQLIKDGQRIK</sequence>
<dbReference type="InterPro" id="IPR039650">
    <property type="entry name" value="HdrA-like"/>
</dbReference>
<keyword evidence="3" id="KW-0560">Oxidoreductase</keyword>
<dbReference type="PANTHER" id="PTHR43498">
    <property type="entry name" value="FERREDOXIN:COB-COM HETERODISULFIDE REDUCTASE SUBUNIT A"/>
    <property type="match status" value="1"/>
</dbReference>
<name>A0ABT8L209_9BACT</name>
<evidence type="ECO:0000256" key="4">
    <source>
        <dbReference type="ARBA" id="ARBA00023004"/>
    </source>
</evidence>
<accession>A0ABT8L209</accession>
<evidence type="ECO:0000256" key="1">
    <source>
        <dbReference type="ARBA" id="ARBA00022485"/>
    </source>
</evidence>
<keyword evidence="2" id="KW-0479">Metal-binding</keyword>
<comment type="caution">
    <text evidence="6">The sequence shown here is derived from an EMBL/GenBank/DDBJ whole genome shotgun (WGS) entry which is preliminary data.</text>
</comment>
<organism evidence="6 7">
    <name type="scientific">Agaribacillus aureus</name>
    <dbReference type="NCBI Taxonomy" id="3051825"/>
    <lineage>
        <taxon>Bacteria</taxon>
        <taxon>Pseudomonadati</taxon>
        <taxon>Bacteroidota</taxon>
        <taxon>Cytophagia</taxon>
        <taxon>Cytophagales</taxon>
        <taxon>Splendidivirgaceae</taxon>
        <taxon>Agaribacillus</taxon>
    </lineage>
</organism>
<dbReference type="EMBL" id="JAUJEB010000001">
    <property type="protein sequence ID" value="MDN5211733.1"/>
    <property type="molecule type" value="Genomic_DNA"/>
</dbReference>
<evidence type="ECO:0000256" key="3">
    <source>
        <dbReference type="ARBA" id="ARBA00023002"/>
    </source>
</evidence>
<dbReference type="Proteomes" id="UP001172083">
    <property type="component" value="Unassembled WGS sequence"/>
</dbReference>
<protein>
    <submittedName>
        <fullName evidence="6">FAD-dependent oxidoreductase</fullName>
    </submittedName>
</protein>
<evidence type="ECO:0000313" key="7">
    <source>
        <dbReference type="Proteomes" id="UP001172083"/>
    </source>
</evidence>
<evidence type="ECO:0000256" key="5">
    <source>
        <dbReference type="ARBA" id="ARBA00023014"/>
    </source>
</evidence>
<evidence type="ECO:0000256" key="2">
    <source>
        <dbReference type="ARBA" id="ARBA00022723"/>
    </source>
</evidence>
<keyword evidence="5" id="KW-0411">Iron-sulfur</keyword>
<dbReference type="RefSeq" id="WP_346757062.1">
    <property type="nucleotide sequence ID" value="NZ_JAUJEB010000001.1"/>
</dbReference>